<dbReference type="OrthoDB" id="9782395at2"/>
<protein>
    <recommendedName>
        <fullName evidence="2">DUF218 domain-containing protein</fullName>
    </recommendedName>
</protein>
<dbReference type="InterPro" id="IPR051599">
    <property type="entry name" value="Cell_Envelope_Assoc"/>
</dbReference>
<accession>A0A3P7PJK7</accession>
<feature type="transmembrane region" description="Helical" evidence="1">
    <location>
        <begin position="31"/>
        <end position="49"/>
    </location>
</feature>
<dbReference type="EMBL" id="LR130778">
    <property type="protein sequence ID" value="VDN49138.1"/>
    <property type="molecule type" value="Genomic_DNA"/>
</dbReference>
<feature type="transmembrane region" description="Helical" evidence="1">
    <location>
        <begin position="61"/>
        <end position="84"/>
    </location>
</feature>
<sequence length="267" mass="30439">MRKARFGIIEYILIVLLIIALLLMIGFGITFSTLIIFLFILSLIFWDGLRRFQRSHKWFLYFYKIMNVGYLLFLVSFLIVQLLIHNGITYETEEDDYDYILVLGAGLRGQELSTILRLRLELAVDLAAEEEEVIYIVSGGQGPGEDIPEALAMSLYLSDNGVNPDRIILEDMSTSTQENIEFSKSLVDVHFGEESTGLLITNEFHMFRALELADREGLLVKGLACKTPLTIRLNYLIREYFTIINSLVLGKLSMILHLTAKLGNRLC</sequence>
<keyword evidence="1" id="KW-0812">Transmembrane</keyword>
<dbReference type="AlphaFoldDB" id="A0A3P7PJK7"/>
<dbReference type="PANTHER" id="PTHR30336:SF4">
    <property type="entry name" value="ENVELOPE BIOGENESIS FACTOR ELYC"/>
    <property type="match status" value="1"/>
</dbReference>
<dbReference type="InterPro" id="IPR014729">
    <property type="entry name" value="Rossmann-like_a/b/a_fold"/>
</dbReference>
<dbReference type="InterPro" id="IPR003848">
    <property type="entry name" value="DUF218"/>
</dbReference>
<evidence type="ECO:0000256" key="1">
    <source>
        <dbReference type="SAM" id="Phobius"/>
    </source>
</evidence>
<organism evidence="3 4">
    <name type="scientific">Petrocella atlantisensis</name>
    <dbReference type="NCBI Taxonomy" id="2173034"/>
    <lineage>
        <taxon>Bacteria</taxon>
        <taxon>Bacillati</taxon>
        <taxon>Bacillota</taxon>
        <taxon>Clostridia</taxon>
        <taxon>Lachnospirales</taxon>
        <taxon>Vallitaleaceae</taxon>
        <taxon>Petrocella</taxon>
    </lineage>
</organism>
<dbReference type="Pfam" id="PF02698">
    <property type="entry name" value="DUF218"/>
    <property type="match status" value="1"/>
</dbReference>
<name>A0A3P7PJK7_9FIRM</name>
<feature type="domain" description="DUF218" evidence="2">
    <location>
        <begin position="98"/>
        <end position="241"/>
    </location>
</feature>
<dbReference type="CDD" id="cd06259">
    <property type="entry name" value="YdcF-like"/>
    <property type="match status" value="1"/>
</dbReference>
<evidence type="ECO:0000313" key="4">
    <source>
        <dbReference type="Proteomes" id="UP000279029"/>
    </source>
</evidence>
<gene>
    <name evidence="3" type="ORF">PATL70BA_3215</name>
</gene>
<dbReference type="PANTHER" id="PTHR30336">
    <property type="entry name" value="INNER MEMBRANE PROTEIN, PROBABLE PERMEASE"/>
    <property type="match status" value="1"/>
</dbReference>
<evidence type="ECO:0000259" key="2">
    <source>
        <dbReference type="Pfam" id="PF02698"/>
    </source>
</evidence>
<evidence type="ECO:0000313" key="3">
    <source>
        <dbReference type="EMBL" id="VDN49138.1"/>
    </source>
</evidence>
<dbReference type="KEGG" id="cbar:PATL70BA_3215"/>
<keyword evidence="1" id="KW-1133">Transmembrane helix</keyword>
<reference evidence="3 4" key="1">
    <citation type="submission" date="2018-09" db="EMBL/GenBank/DDBJ databases">
        <authorList>
            <person name="Postec A."/>
        </authorList>
    </citation>
    <scope>NUCLEOTIDE SEQUENCE [LARGE SCALE GENOMIC DNA]</scope>
    <source>
        <strain evidence="3">70B-A</strain>
    </source>
</reference>
<dbReference type="Proteomes" id="UP000279029">
    <property type="component" value="Chromosome"/>
</dbReference>
<dbReference type="GO" id="GO:0043164">
    <property type="term" value="P:Gram-negative-bacterium-type cell wall biogenesis"/>
    <property type="evidence" value="ECO:0007669"/>
    <property type="project" value="TreeGrafter"/>
</dbReference>
<proteinExistence type="predicted"/>
<dbReference type="Gene3D" id="3.40.50.620">
    <property type="entry name" value="HUPs"/>
    <property type="match status" value="1"/>
</dbReference>
<keyword evidence="4" id="KW-1185">Reference proteome</keyword>
<keyword evidence="1" id="KW-0472">Membrane</keyword>
<dbReference type="GO" id="GO:0005886">
    <property type="term" value="C:plasma membrane"/>
    <property type="evidence" value="ECO:0007669"/>
    <property type="project" value="TreeGrafter"/>
</dbReference>
<feature type="transmembrane region" description="Helical" evidence="1">
    <location>
        <begin position="7"/>
        <end position="25"/>
    </location>
</feature>
<dbReference type="GO" id="GO:0000270">
    <property type="term" value="P:peptidoglycan metabolic process"/>
    <property type="evidence" value="ECO:0007669"/>
    <property type="project" value="TreeGrafter"/>
</dbReference>